<sequence length="307" mass="34380">MTGSEEEQQHGGIIDVDSEREATDLHSLVQSTEIVPITKSTQISKPTEKSHAVATRPQSSRQPIQDIMRIYGIPQLEDALKIFLIQSETKALLPTNTLHARLQNFSLPSGWLHLSVWSHCMIIMPLVGFEEGVPEKRSVLARLKTKGDPNPRFQTVLIDSEVDDPNPQDGLHGLRVAQVKLIFSSHLLTRREKGSADIPTSQSTGKVLAYVEWFSKPPNEAHQDMQMYAVSRLRSRDGRPRGGVVPLTSIVQPCYLLPRFKGRNATALDIRNSDGTVTQITGDNCLDLVDDFWINSFQDQLTYQTVF</sequence>
<evidence type="ECO:0000313" key="2">
    <source>
        <dbReference type="Proteomes" id="UP000054279"/>
    </source>
</evidence>
<dbReference type="Proteomes" id="UP000054279">
    <property type="component" value="Unassembled WGS sequence"/>
</dbReference>
<keyword evidence="2" id="KW-1185">Reference proteome</keyword>
<evidence type="ECO:0000313" key="1">
    <source>
        <dbReference type="EMBL" id="KIJ24793.1"/>
    </source>
</evidence>
<dbReference type="EMBL" id="KN837457">
    <property type="protein sequence ID" value="KIJ24793.1"/>
    <property type="molecule type" value="Genomic_DNA"/>
</dbReference>
<reference evidence="1 2" key="1">
    <citation type="submission" date="2014-06" db="EMBL/GenBank/DDBJ databases">
        <title>Evolutionary Origins and Diversification of the Mycorrhizal Mutualists.</title>
        <authorList>
            <consortium name="DOE Joint Genome Institute"/>
            <consortium name="Mycorrhizal Genomics Consortium"/>
            <person name="Kohler A."/>
            <person name="Kuo A."/>
            <person name="Nagy L.G."/>
            <person name="Floudas D."/>
            <person name="Copeland A."/>
            <person name="Barry K.W."/>
            <person name="Cichocki N."/>
            <person name="Veneault-Fourrey C."/>
            <person name="LaButti K."/>
            <person name="Lindquist E.A."/>
            <person name="Lipzen A."/>
            <person name="Lundell T."/>
            <person name="Morin E."/>
            <person name="Murat C."/>
            <person name="Riley R."/>
            <person name="Ohm R."/>
            <person name="Sun H."/>
            <person name="Tunlid A."/>
            <person name="Henrissat B."/>
            <person name="Grigoriev I.V."/>
            <person name="Hibbett D.S."/>
            <person name="Martin F."/>
        </authorList>
    </citation>
    <scope>NUCLEOTIDE SEQUENCE [LARGE SCALE GENOMIC DNA]</scope>
    <source>
        <strain evidence="1 2">SS14</strain>
    </source>
</reference>
<dbReference type="AlphaFoldDB" id="A0A0C9T746"/>
<proteinExistence type="predicted"/>
<dbReference type="OrthoDB" id="3244185at2759"/>
<name>A0A0C9T746_SPHS4</name>
<protein>
    <submittedName>
        <fullName evidence="1">Uncharacterized protein</fullName>
    </submittedName>
</protein>
<gene>
    <name evidence="1" type="ORF">M422DRAFT_274350</name>
</gene>
<organism evidence="1 2">
    <name type="scientific">Sphaerobolus stellatus (strain SS14)</name>
    <dbReference type="NCBI Taxonomy" id="990650"/>
    <lineage>
        <taxon>Eukaryota</taxon>
        <taxon>Fungi</taxon>
        <taxon>Dikarya</taxon>
        <taxon>Basidiomycota</taxon>
        <taxon>Agaricomycotina</taxon>
        <taxon>Agaricomycetes</taxon>
        <taxon>Phallomycetidae</taxon>
        <taxon>Geastrales</taxon>
        <taxon>Sphaerobolaceae</taxon>
        <taxon>Sphaerobolus</taxon>
    </lineage>
</organism>
<accession>A0A0C9T746</accession>
<dbReference type="HOGENOM" id="CLU_906639_0_0_1"/>